<dbReference type="Proteomes" id="UP000220158">
    <property type="component" value="Chromosome 12"/>
</dbReference>
<dbReference type="AlphaFoldDB" id="A0A1J1HDS3"/>
<feature type="transmembrane region" description="Helical" evidence="6">
    <location>
        <begin position="184"/>
        <end position="206"/>
    </location>
</feature>
<organism evidence="8 9">
    <name type="scientific">Plasmodium relictum</name>
    <dbReference type="NCBI Taxonomy" id="85471"/>
    <lineage>
        <taxon>Eukaryota</taxon>
        <taxon>Sar</taxon>
        <taxon>Alveolata</taxon>
        <taxon>Apicomplexa</taxon>
        <taxon>Aconoidasida</taxon>
        <taxon>Haemosporida</taxon>
        <taxon>Plasmodiidae</taxon>
        <taxon>Plasmodium</taxon>
        <taxon>Plasmodium (Haemamoeba)</taxon>
    </lineage>
</organism>
<dbReference type="EMBL" id="LN835307">
    <property type="protein sequence ID" value="CRH01566.1"/>
    <property type="molecule type" value="Genomic_DNA"/>
</dbReference>
<keyword evidence="2" id="KW-0808">Transferase</keyword>
<reference evidence="8 9" key="1">
    <citation type="submission" date="2015-04" db="EMBL/GenBank/DDBJ databases">
        <authorList>
            <consortium name="Pathogen Informatics"/>
        </authorList>
    </citation>
    <scope>NUCLEOTIDE SEQUENCE [LARGE SCALE GENOMIC DNA]</scope>
    <source>
        <strain evidence="8 9">SGS1</strain>
    </source>
</reference>
<evidence type="ECO:0000313" key="9">
    <source>
        <dbReference type="Proteomes" id="UP000220158"/>
    </source>
</evidence>
<dbReference type="GeneID" id="39737696"/>
<keyword evidence="3" id="KW-0547">Nucleotide-binding</keyword>
<proteinExistence type="predicted"/>
<dbReference type="InterPro" id="IPR050205">
    <property type="entry name" value="CDPK_Ser/Thr_kinases"/>
</dbReference>
<dbReference type="InterPro" id="IPR000719">
    <property type="entry name" value="Prot_kinase_dom"/>
</dbReference>
<feature type="domain" description="Protein kinase" evidence="7">
    <location>
        <begin position="29"/>
        <end position="255"/>
    </location>
</feature>
<dbReference type="GO" id="GO:0005524">
    <property type="term" value="F:ATP binding"/>
    <property type="evidence" value="ECO:0007669"/>
    <property type="project" value="UniProtKB-KW"/>
</dbReference>
<evidence type="ECO:0000256" key="2">
    <source>
        <dbReference type="ARBA" id="ARBA00022679"/>
    </source>
</evidence>
<gene>
    <name evidence="8" type="ORF">PRELSG_1245200</name>
</gene>
<dbReference type="InterPro" id="IPR011009">
    <property type="entry name" value="Kinase-like_dom_sf"/>
</dbReference>
<evidence type="ECO:0000256" key="5">
    <source>
        <dbReference type="ARBA" id="ARBA00022840"/>
    </source>
</evidence>
<evidence type="ECO:0000256" key="4">
    <source>
        <dbReference type="ARBA" id="ARBA00022777"/>
    </source>
</evidence>
<evidence type="ECO:0000256" key="1">
    <source>
        <dbReference type="ARBA" id="ARBA00022527"/>
    </source>
</evidence>
<dbReference type="KEGG" id="prel:PRELSG_1245200"/>
<dbReference type="Pfam" id="PF00069">
    <property type="entry name" value="Pkinase"/>
    <property type="match status" value="1"/>
</dbReference>
<dbReference type="Gene3D" id="1.10.510.10">
    <property type="entry name" value="Transferase(Phosphotransferase) domain 1"/>
    <property type="match status" value="1"/>
</dbReference>
<keyword evidence="1" id="KW-0723">Serine/threonine-protein kinase</keyword>
<keyword evidence="6" id="KW-0812">Transmembrane</keyword>
<dbReference type="Gene3D" id="1.10.238.10">
    <property type="entry name" value="EF-hand"/>
    <property type="match status" value="1"/>
</dbReference>
<dbReference type="SUPFAM" id="SSF56112">
    <property type="entry name" value="Protein kinase-like (PK-like)"/>
    <property type="match status" value="1"/>
</dbReference>
<dbReference type="SUPFAM" id="SSF47473">
    <property type="entry name" value="EF-hand"/>
    <property type="match status" value="1"/>
</dbReference>
<keyword evidence="6" id="KW-1133">Transmembrane helix</keyword>
<evidence type="ECO:0000259" key="7">
    <source>
        <dbReference type="PROSITE" id="PS50011"/>
    </source>
</evidence>
<evidence type="ECO:0000256" key="6">
    <source>
        <dbReference type="SAM" id="Phobius"/>
    </source>
</evidence>
<keyword evidence="5" id="KW-0067">ATP-binding</keyword>
<accession>A0A1J1HDS3</accession>
<sequence>MKIKNVVNNNNNVFNSFCTESEANILKNFVHINTLKENNKKKIFYSYCIADGYKYKIIIKKKKDYLNNLKLLILSLDHPHIIKLIHFCELDSSFMCVFEFFTDINLYTSISFSAKYDERKIKKIIYQIILIVNYLHSNNLAHKKLSPHSFLIKTLNNEVMIKLDDVFKIKTVSAKSLNSKRKSLNVYSVGVIMYFLVCGEFPFSYFENDEKKILWKKISYKGLNFIKKILLSDFSSMITIKEALDHVTQKKNNFFHLEWFKEDIKQNIYINFDILKNIYDFWKKNTFKRYILNSIAKFIIKEDIYNYNYIFFYFDIIKEGSIKYEQYFIIMKKLGLLDANIKASFNGLDISKVGLIQFSNIIASLLNSFIKIDKKIILKIFKKIDYNNEGIITKRKLYKLYNIKTKNEISFNDKKKYTFEEFYNYICK</sequence>
<dbReference type="RefSeq" id="XP_028534565.1">
    <property type="nucleotide sequence ID" value="XM_028678258.1"/>
</dbReference>
<dbReference type="GO" id="GO:0004674">
    <property type="term" value="F:protein serine/threonine kinase activity"/>
    <property type="evidence" value="ECO:0007669"/>
    <property type="project" value="UniProtKB-KW"/>
</dbReference>
<dbReference type="InterPro" id="IPR011992">
    <property type="entry name" value="EF-hand-dom_pair"/>
</dbReference>
<dbReference type="PROSITE" id="PS50011">
    <property type="entry name" value="PROTEIN_KINASE_DOM"/>
    <property type="match status" value="1"/>
</dbReference>
<dbReference type="SMART" id="SM00220">
    <property type="entry name" value="S_TKc"/>
    <property type="match status" value="1"/>
</dbReference>
<dbReference type="PANTHER" id="PTHR24349">
    <property type="entry name" value="SERINE/THREONINE-PROTEIN KINASE"/>
    <property type="match status" value="1"/>
</dbReference>
<evidence type="ECO:0000313" key="8">
    <source>
        <dbReference type="EMBL" id="CRH01566.1"/>
    </source>
</evidence>
<keyword evidence="4 8" id="KW-0418">Kinase</keyword>
<name>A0A1J1HDS3_PLARL</name>
<keyword evidence="6" id="KW-0472">Membrane</keyword>
<dbReference type="VEuPathDB" id="PlasmoDB:PRELSG_1245200"/>
<protein>
    <submittedName>
        <fullName evidence="8">Protein kinase, putative</fullName>
    </submittedName>
</protein>
<evidence type="ECO:0000256" key="3">
    <source>
        <dbReference type="ARBA" id="ARBA00022741"/>
    </source>
</evidence>
<keyword evidence="9" id="KW-1185">Reference proteome</keyword>
<dbReference type="OrthoDB" id="40902at2759"/>
<dbReference type="Gene3D" id="3.30.200.20">
    <property type="entry name" value="Phosphorylase Kinase, domain 1"/>
    <property type="match status" value="1"/>
</dbReference>